<dbReference type="PANTHER" id="PTHR43437:SF3">
    <property type="entry name" value="HYDROXYACYL-THIOESTER DEHYDRATASE TYPE 2, MITOCHONDRIAL"/>
    <property type="match status" value="1"/>
</dbReference>
<dbReference type="InterPro" id="IPR050965">
    <property type="entry name" value="UPF0336/Enoyl-CoA_hydratase"/>
</dbReference>
<keyword evidence="3" id="KW-1185">Reference proteome</keyword>
<dbReference type="SUPFAM" id="SSF54637">
    <property type="entry name" value="Thioesterase/thiol ester dehydrase-isomerase"/>
    <property type="match status" value="1"/>
</dbReference>
<proteinExistence type="predicted"/>
<dbReference type="PANTHER" id="PTHR43437">
    <property type="entry name" value="HYDROXYACYL-THIOESTER DEHYDRATASE TYPE 2, MITOCHONDRIAL-RELATED"/>
    <property type="match status" value="1"/>
</dbReference>
<gene>
    <name evidence="4" type="primary">HTD2</name>
</gene>
<dbReference type="AlphaFoldDB" id="A0A2Y9HG33"/>
<evidence type="ECO:0000313" key="3">
    <source>
        <dbReference type="Proteomes" id="UP000248481"/>
    </source>
</evidence>
<keyword evidence="1" id="KW-0456">Lyase</keyword>
<protein>
    <submittedName>
        <fullName evidence="4">Hydroxyacyl-thioester dehydratase type 2, mitochondrial</fullName>
    </submittedName>
</protein>
<dbReference type="CDD" id="cd03449">
    <property type="entry name" value="R_hydratase"/>
    <property type="match status" value="1"/>
</dbReference>
<dbReference type="KEGG" id="nsu:110584828"/>
<dbReference type="GO" id="GO:0018812">
    <property type="term" value="F:3-hydroxyacyl-CoA dehydratase activity"/>
    <property type="evidence" value="ECO:0007669"/>
    <property type="project" value="UniProtKB-ARBA"/>
</dbReference>
<evidence type="ECO:0000259" key="2">
    <source>
        <dbReference type="Pfam" id="PF01575"/>
    </source>
</evidence>
<dbReference type="InParanoid" id="A0A2Y9HG33"/>
<accession>A0A2Y9HG33</accession>
<dbReference type="STRING" id="29088.A0A2Y9HG33"/>
<dbReference type="RefSeq" id="XP_021550671.1">
    <property type="nucleotide sequence ID" value="XM_021694996.2"/>
</dbReference>
<evidence type="ECO:0000256" key="1">
    <source>
        <dbReference type="ARBA" id="ARBA00023239"/>
    </source>
</evidence>
<dbReference type="Proteomes" id="UP000248481">
    <property type="component" value="Chromosome 1"/>
</dbReference>
<dbReference type="GO" id="GO:0005739">
    <property type="term" value="C:mitochondrion"/>
    <property type="evidence" value="ECO:0007669"/>
    <property type="project" value="TreeGrafter"/>
</dbReference>
<dbReference type="GeneID" id="110584828"/>
<dbReference type="GO" id="GO:0019171">
    <property type="term" value="F:(3R)-hydroxyacyl-[acyl-carrier-protein] dehydratase activity"/>
    <property type="evidence" value="ECO:0007669"/>
    <property type="project" value="TreeGrafter"/>
</dbReference>
<dbReference type="Pfam" id="PF01575">
    <property type="entry name" value="MaoC_dehydratas"/>
    <property type="match status" value="1"/>
</dbReference>
<dbReference type="InterPro" id="IPR029069">
    <property type="entry name" value="HotDog_dom_sf"/>
</dbReference>
<dbReference type="Gene3D" id="3.10.129.10">
    <property type="entry name" value="Hotdog Thioesterase"/>
    <property type="match status" value="1"/>
</dbReference>
<dbReference type="FunFam" id="3.10.129.10:FF:000042">
    <property type="entry name" value="MaoC domain protein dehydratase"/>
    <property type="match status" value="1"/>
</dbReference>
<feature type="domain" description="MaoC-like" evidence="2">
    <location>
        <begin position="42"/>
        <end position="135"/>
    </location>
</feature>
<dbReference type="InterPro" id="IPR002539">
    <property type="entry name" value="MaoC-like_dom"/>
</dbReference>
<dbReference type="CTD" id="109703458"/>
<sequence>MFPVISRHHLWSGGLQRRILLSQPVVSRQHIEQMHTRVGDRAELSRAFTQRDVAAFSELTGDVNPLHLNEDFAKNTKFGKTVVHGVLVNGLISALLGTKMPGPGCVLLSQEISFPAPLYAGEVVVASAEVKRLKRFIAVIAVSCFVRESKKTVMEGWVKVMVPETPQSCNGFKDAHSSASGTVLEEPLRKKERCSSLRDGL</sequence>
<dbReference type="GO" id="GO:0006633">
    <property type="term" value="P:fatty acid biosynthetic process"/>
    <property type="evidence" value="ECO:0007669"/>
    <property type="project" value="TreeGrafter"/>
</dbReference>
<evidence type="ECO:0000313" key="4">
    <source>
        <dbReference type="RefSeq" id="XP_021550671.1"/>
    </source>
</evidence>
<reference evidence="4" key="1">
    <citation type="submission" date="2025-08" db="UniProtKB">
        <authorList>
            <consortium name="RefSeq"/>
        </authorList>
    </citation>
    <scope>IDENTIFICATION</scope>
    <source>
        <tissue evidence="4">Blood</tissue>
    </source>
</reference>
<organism evidence="3 4">
    <name type="scientific">Neomonachus schauinslandi</name>
    <name type="common">Hawaiian monk seal</name>
    <name type="synonym">Monachus schauinslandi</name>
    <dbReference type="NCBI Taxonomy" id="29088"/>
    <lineage>
        <taxon>Eukaryota</taxon>
        <taxon>Metazoa</taxon>
        <taxon>Chordata</taxon>
        <taxon>Craniata</taxon>
        <taxon>Vertebrata</taxon>
        <taxon>Euteleostomi</taxon>
        <taxon>Mammalia</taxon>
        <taxon>Eutheria</taxon>
        <taxon>Laurasiatheria</taxon>
        <taxon>Carnivora</taxon>
        <taxon>Caniformia</taxon>
        <taxon>Pinnipedia</taxon>
        <taxon>Phocidae</taxon>
        <taxon>Monachinae</taxon>
        <taxon>Monachini</taxon>
        <taxon>Neomonachus</taxon>
    </lineage>
</organism>
<name>A0A2Y9HG33_NEOSC</name>